<gene>
    <name evidence="1" type="ORF">EAX62_16410</name>
</gene>
<dbReference type="EMBL" id="REFW01000008">
    <property type="protein sequence ID" value="RMB57073.1"/>
    <property type="molecule type" value="Genomic_DNA"/>
</dbReference>
<protein>
    <submittedName>
        <fullName evidence="1">Uncharacterized protein</fullName>
    </submittedName>
</protein>
<name>A0A3M0G5L7_9ACTN</name>
<keyword evidence="2" id="KW-1185">Reference proteome</keyword>
<accession>A0A3M0G5L7</accession>
<comment type="caution">
    <text evidence="1">The sequence shown here is derived from an EMBL/GenBank/DDBJ whole genome shotgun (WGS) entry which is preliminary data.</text>
</comment>
<organism evidence="1 2">
    <name type="scientific">Tessaracoccus antarcticus</name>
    <dbReference type="NCBI Taxonomy" id="2479848"/>
    <lineage>
        <taxon>Bacteria</taxon>
        <taxon>Bacillati</taxon>
        <taxon>Actinomycetota</taxon>
        <taxon>Actinomycetes</taxon>
        <taxon>Propionibacteriales</taxon>
        <taxon>Propionibacteriaceae</taxon>
        <taxon>Tessaracoccus</taxon>
    </lineage>
</organism>
<evidence type="ECO:0000313" key="1">
    <source>
        <dbReference type="EMBL" id="RMB57073.1"/>
    </source>
</evidence>
<sequence>MSQVPELSFEESVNHSPADLYNDSSIGIGLREEKHIELTASQATCGIVTRAGSHLPDSADMRSAHEIYSVRVAQR</sequence>
<dbReference type="AlphaFoldDB" id="A0A3M0G5L7"/>
<evidence type="ECO:0000313" key="2">
    <source>
        <dbReference type="Proteomes" id="UP000275256"/>
    </source>
</evidence>
<reference evidence="1 2" key="1">
    <citation type="submission" date="2018-10" db="EMBL/GenBank/DDBJ databases">
        <title>Tessaracoccus antarcticuss sp. nov., isolated from sediment.</title>
        <authorList>
            <person name="Zhou L.Y."/>
            <person name="Du Z.J."/>
        </authorList>
    </citation>
    <scope>NUCLEOTIDE SEQUENCE [LARGE SCALE GENOMIC DNA]</scope>
    <source>
        <strain evidence="1 2">JDX10</strain>
    </source>
</reference>
<proteinExistence type="predicted"/>
<dbReference type="Proteomes" id="UP000275256">
    <property type="component" value="Unassembled WGS sequence"/>
</dbReference>